<organism evidence="1">
    <name type="scientific">Arundo donax</name>
    <name type="common">Giant reed</name>
    <name type="synonym">Donax arundinaceus</name>
    <dbReference type="NCBI Taxonomy" id="35708"/>
    <lineage>
        <taxon>Eukaryota</taxon>
        <taxon>Viridiplantae</taxon>
        <taxon>Streptophyta</taxon>
        <taxon>Embryophyta</taxon>
        <taxon>Tracheophyta</taxon>
        <taxon>Spermatophyta</taxon>
        <taxon>Magnoliopsida</taxon>
        <taxon>Liliopsida</taxon>
        <taxon>Poales</taxon>
        <taxon>Poaceae</taxon>
        <taxon>PACMAD clade</taxon>
        <taxon>Arundinoideae</taxon>
        <taxon>Arundineae</taxon>
        <taxon>Arundo</taxon>
    </lineage>
</organism>
<proteinExistence type="predicted"/>
<dbReference type="EMBL" id="GBRH01277622">
    <property type="protein sequence ID" value="JAD20273.1"/>
    <property type="molecule type" value="Transcribed_RNA"/>
</dbReference>
<accession>A0A0A8Y5M6</accession>
<evidence type="ECO:0000313" key="1">
    <source>
        <dbReference type="EMBL" id="JAD20273.1"/>
    </source>
</evidence>
<sequence>MSSAKSFELLQLLNVLSLVPCLQDLADCIVFLFMPSVY</sequence>
<reference evidence="1" key="2">
    <citation type="journal article" date="2015" name="Data Brief">
        <title>Shoot transcriptome of the giant reed, Arundo donax.</title>
        <authorList>
            <person name="Barrero R.A."/>
            <person name="Guerrero F.D."/>
            <person name="Moolhuijzen P."/>
            <person name="Goolsby J.A."/>
            <person name="Tidwell J."/>
            <person name="Bellgard S.E."/>
            <person name="Bellgard M.I."/>
        </authorList>
    </citation>
    <scope>NUCLEOTIDE SEQUENCE</scope>
    <source>
        <tissue evidence="1">Shoot tissue taken approximately 20 cm above the soil surface</tissue>
    </source>
</reference>
<name>A0A0A8Y5M6_ARUDO</name>
<dbReference type="AlphaFoldDB" id="A0A0A8Y5M6"/>
<reference evidence="1" key="1">
    <citation type="submission" date="2014-09" db="EMBL/GenBank/DDBJ databases">
        <authorList>
            <person name="Magalhaes I.L.F."/>
            <person name="Oliveira U."/>
            <person name="Santos F.R."/>
            <person name="Vidigal T.H.D.A."/>
            <person name="Brescovit A.D."/>
            <person name="Santos A.J."/>
        </authorList>
    </citation>
    <scope>NUCLEOTIDE SEQUENCE</scope>
    <source>
        <tissue evidence="1">Shoot tissue taken approximately 20 cm above the soil surface</tissue>
    </source>
</reference>
<protein>
    <submittedName>
        <fullName evidence="1">Uncharacterized protein</fullName>
    </submittedName>
</protein>